<feature type="domain" description="N-acetyltransferase" evidence="3">
    <location>
        <begin position="37"/>
        <end position="190"/>
    </location>
</feature>
<evidence type="ECO:0000256" key="1">
    <source>
        <dbReference type="ARBA" id="ARBA00022679"/>
    </source>
</evidence>
<dbReference type="Pfam" id="PF00583">
    <property type="entry name" value="Acetyltransf_1"/>
    <property type="match status" value="1"/>
</dbReference>
<name>A0A147I909_9SPHN</name>
<dbReference type="Gene3D" id="3.40.630.30">
    <property type="match status" value="1"/>
</dbReference>
<dbReference type="PROSITE" id="PS51186">
    <property type="entry name" value="GNAT"/>
    <property type="match status" value="1"/>
</dbReference>
<evidence type="ECO:0000313" key="4">
    <source>
        <dbReference type="EMBL" id="KTT75705.1"/>
    </source>
</evidence>
<evidence type="ECO:0000259" key="3">
    <source>
        <dbReference type="PROSITE" id="PS51186"/>
    </source>
</evidence>
<dbReference type="SUPFAM" id="SSF55729">
    <property type="entry name" value="Acyl-CoA N-acyltransferases (Nat)"/>
    <property type="match status" value="1"/>
</dbReference>
<comment type="caution">
    <text evidence="4">The sequence shown here is derived from an EMBL/GenBank/DDBJ whole genome shotgun (WGS) entry which is preliminary data.</text>
</comment>
<reference evidence="4 5" key="1">
    <citation type="journal article" date="2016" name="Front. Microbiol.">
        <title>Genomic Resource of Rice Seed Associated Bacteria.</title>
        <authorList>
            <person name="Midha S."/>
            <person name="Bansal K."/>
            <person name="Sharma S."/>
            <person name="Kumar N."/>
            <person name="Patil P.P."/>
            <person name="Chaudhry V."/>
            <person name="Patil P.B."/>
        </authorList>
    </citation>
    <scope>NUCLEOTIDE SEQUENCE [LARGE SCALE GENOMIC DNA]</scope>
    <source>
        <strain evidence="4 5">NS334</strain>
    </source>
</reference>
<dbReference type="AlphaFoldDB" id="A0A147I909"/>
<dbReference type="PANTHER" id="PTHR43800:SF1">
    <property type="entry name" value="PEPTIDYL-LYSINE N-ACETYLTRANSFERASE YJAB"/>
    <property type="match status" value="1"/>
</dbReference>
<evidence type="ECO:0000256" key="2">
    <source>
        <dbReference type="ARBA" id="ARBA00023315"/>
    </source>
</evidence>
<keyword evidence="2" id="KW-0012">Acyltransferase</keyword>
<proteinExistence type="predicted"/>
<dbReference type="GO" id="GO:0016747">
    <property type="term" value="F:acyltransferase activity, transferring groups other than amino-acyl groups"/>
    <property type="evidence" value="ECO:0007669"/>
    <property type="project" value="InterPro"/>
</dbReference>
<dbReference type="OrthoDB" id="275336at2"/>
<evidence type="ECO:0000313" key="5">
    <source>
        <dbReference type="Proteomes" id="UP000074310"/>
    </source>
</evidence>
<dbReference type="PANTHER" id="PTHR43800">
    <property type="entry name" value="PEPTIDYL-LYSINE N-ACETYLTRANSFERASE YJAB"/>
    <property type="match status" value="1"/>
</dbReference>
<dbReference type="EMBL" id="LDTB01000006">
    <property type="protein sequence ID" value="KTT75705.1"/>
    <property type="molecule type" value="Genomic_DNA"/>
</dbReference>
<dbReference type="InterPro" id="IPR016181">
    <property type="entry name" value="Acyl_CoA_acyltransferase"/>
</dbReference>
<keyword evidence="5" id="KW-1185">Reference proteome</keyword>
<protein>
    <submittedName>
        <fullName evidence="4">GCN5 family acetyltransferase</fullName>
    </submittedName>
</protein>
<gene>
    <name evidence="4" type="ORF">NS334_02045</name>
</gene>
<accession>A0A147I909</accession>
<dbReference type="InterPro" id="IPR000182">
    <property type="entry name" value="GNAT_dom"/>
</dbReference>
<dbReference type="RefSeq" id="WP_058754321.1">
    <property type="nucleotide sequence ID" value="NZ_LDTB01000006.1"/>
</dbReference>
<sequence>MGVTAGGLTRVPDDQVATIVTTLEMTERPRARALPDAPLRLVRWDGPALDKYRALFRRVGAPWLWFSRLVMDDAALTAIIHDPRVEVYAVLDRAGIEVGMLELDLRTDGACEIGYFALIPELAGRGLGRWLMAQALMLAWRAGVTRVWLHTCTLDHPRALGFYRAQGFVPTGRTVETFVDPRVTGLLPADAAPHVPLLARTR</sequence>
<dbReference type="Proteomes" id="UP000074310">
    <property type="component" value="Unassembled WGS sequence"/>
</dbReference>
<organism evidence="4 5">
    <name type="scientific">Sphingomonas endophytica</name>
    <dbReference type="NCBI Taxonomy" id="869719"/>
    <lineage>
        <taxon>Bacteria</taxon>
        <taxon>Pseudomonadati</taxon>
        <taxon>Pseudomonadota</taxon>
        <taxon>Alphaproteobacteria</taxon>
        <taxon>Sphingomonadales</taxon>
        <taxon>Sphingomonadaceae</taxon>
        <taxon>Sphingomonas</taxon>
    </lineage>
</organism>
<keyword evidence="1 4" id="KW-0808">Transferase</keyword>
<dbReference type="PATRIC" id="fig|869719.3.peg.2723"/>
<dbReference type="CDD" id="cd04301">
    <property type="entry name" value="NAT_SF"/>
    <property type="match status" value="1"/>
</dbReference>